<evidence type="ECO:0000256" key="9">
    <source>
        <dbReference type="SAM" id="Phobius"/>
    </source>
</evidence>
<evidence type="ECO:0000256" key="4">
    <source>
        <dbReference type="ARBA" id="ARBA00022679"/>
    </source>
</evidence>
<evidence type="ECO:0000256" key="2">
    <source>
        <dbReference type="ARBA" id="ARBA00012438"/>
    </source>
</evidence>
<dbReference type="EC" id="2.7.13.3" evidence="2"/>
<reference evidence="13 14" key="1">
    <citation type="submission" date="2021-01" db="EMBL/GenBank/DDBJ databases">
        <title>Whole genome shotgun sequence of Actinoplanes durhamensis NBRC 14914.</title>
        <authorList>
            <person name="Komaki H."/>
            <person name="Tamura T."/>
        </authorList>
    </citation>
    <scope>NUCLEOTIDE SEQUENCE [LARGE SCALE GENOMIC DNA]</scope>
    <source>
        <strain evidence="13 14">NBRC 14914</strain>
    </source>
</reference>
<keyword evidence="14" id="KW-1185">Reference proteome</keyword>
<proteinExistence type="predicted"/>
<feature type="domain" description="Signal transduction histidine kinase subgroup 3 dimerisation and phosphoacceptor" evidence="11">
    <location>
        <begin position="181"/>
        <end position="246"/>
    </location>
</feature>
<feature type="domain" description="Histidine kinase/HSP90-like ATPase" evidence="10">
    <location>
        <begin position="297"/>
        <end position="385"/>
    </location>
</feature>
<organism evidence="13 14">
    <name type="scientific">Paractinoplanes durhamensis</name>
    <dbReference type="NCBI Taxonomy" id="113563"/>
    <lineage>
        <taxon>Bacteria</taxon>
        <taxon>Bacillati</taxon>
        <taxon>Actinomycetota</taxon>
        <taxon>Actinomycetes</taxon>
        <taxon>Micromonosporales</taxon>
        <taxon>Micromonosporaceae</taxon>
        <taxon>Paractinoplanes</taxon>
    </lineage>
</organism>
<evidence type="ECO:0000256" key="5">
    <source>
        <dbReference type="ARBA" id="ARBA00022741"/>
    </source>
</evidence>
<dbReference type="Pfam" id="PF02518">
    <property type="entry name" value="HATPase_c"/>
    <property type="match status" value="1"/>
</dbReference>
<dbReference type="Pfam" id="PF23539">
    <property type="entry name" value="DUF7134"/>
    <property type="match status" value="1"/>
</dbReference>
<feature type="transmembrane region" description="Helical" evidence="9">
    <location>
        <begin position="137"/>
        <end position="157"/>
    </location>
</feature>
<evidence type="ECO:0000256" key="1">
    <source>
        <dbReference type="ARBA" id="ARBA00000085"/>
    </source>
</evidence>
<evidence type="ECO:0000256" key="8">
    <source>
        <dbReference type="ARBA" id="ARBA00023012"/>
    </source>
</evidence>
<dbReference type="InterPro" id="IPR036890">
    <property type="entry name" value="HATPase_C_sf"/>
</dbReference>
<keyword evidence="4" id="KW-0808">Transferase</keyword>
<feature type="transmembrane region" description="Helical" evidence="9">
    <location>
        <begin position="12"/>
        <end position="30"/>
    </location>
</feature>
<feature type="transmembrane region" description="Helical" evidence="9">
    <location>
        <begin position="106"/>
        <end position="125"/>
    </location>
</feature>
<name>A0ABQ3YXZ2_9ACTN</name>
<keyword evidence="9" id="KW-1133">Transmembrane helix</keyword>
<dbReference type="Gene3D" id="3.30.565.10">
    <property type="entry name" value="Histidine kinase-like ATPase, C-terminal domain"/>
    <property type="match status" value="1"/>
</dbReference>
<gene>
    <name evidence="13" type="ORF">Adu01nite_37450</name>
</gene>
<dbReference type="EMBL" id="BOML01000031">
    <property type="protein sequence ID" value="GIE02395.1"/>
    <property type="molecule type" value="Genomic_DNA"/>
</dbReference>
<dbReference type="InterPro" id="IPR011712">
    <property type="entry name" value="Sig_transdc_His_kin_sub3_dim/P"/>
</dbReference>
<dbReference type="InterPro" id="IPR050482">
    <property type="entry name" value="Sensor_HK_TwoCompSys"/>
</dbReference>
<comment type="catalytic activity">
    <reaction evidence="1">
        <text>ATP + protein L-histidine = ADP + protein N-phospho-L-histidine.</text>
        <dbReference type="EC" id="2.7.13.3"/>
    </reaction>
</comment>
<dbReference type="Gene3D" id="1.20.5.1930">
    <property type="match status" value="1"/>
</dbReference>
<comment type="caution">
    <text evidence="13">The sequence shown here is derived from an EMBL/GenBank/DDBJ whole genome shotgun (WGS) entry which is preliminary data.</text>
</comment>
<evidence type="ECO:0000256" key="7">
    <source>
        <dbReference type="ARBA" id="ARBA00022840"/>
    </source>
</evidence>
<dbReference type="SUPFAM" id="SSF55874">
    <property type="entry name" value="ATPase domain of HSP90 chaperone/DNA topoisomerase II/histidine kinase"/>
    <property type="match status" value="1"/>
</dbReference>
<evidence type="ECO:0000259" key="10">
    <source>
        <dbReference type="Pfam" id="PF02518"/>
    </source>
</evidence>
<dbReference type="RefSeq" id="WP_203728140.1">
    <property type="nucleotide sequence ID" value="NZ_BAAATX010000001.1"/>
</dbReference>
<protein>
    <recommendedName>
        <fullName evidence="2">histidine kinase</fullName>
        <ecNumber evidence="2">2.7.13.3</ecNumber>
    </recommendedName>
</protein>
<accession>A0ABQ3YXZ2</accession>
<keyword evidence="7" id="KW-0067">ATP-binding</keyword>
<keyword evidence="3" id="KW-0597">Phosphoprotein</keyword>
<feature type="transmembrane region" description="Helical" evidence="9">
    <location>
        <begin position="73"/>
        <end position="100"/>
    </location>
</feature>
<evidence type="ECO:0000259" key="11">
    <source>
        <dbReference type="Pfam" id="PF07730"/>
    </source>
</evidence>
<sequence length="395" mass="41046">MTGNGRGGHPRGLAAALLRDVLLTALAITVDVMASMDDGKMPGGVVLPVCTAVVMGTLLFRRRFPVAVLAVQVGYGILVVALVPDVGLIAGLLVGLYAVASRREPAWSAPGLFATAAVIVAQVVSSPELDKVKQPELILLFQGLLLLGVWGAGYRAWTARMHLNTLAAEQRDAKARALRDERLRIARELHDIVAGSVSVMVVQAAGAQTVLHADPHRVGVALGVIQHAGTQAMAELRRLLGLLRSAGEAGETGDDATAGPGVDGIEELLDSMRNTGLTISYRTAGTPAPIDPSVSLACYRIVQESLTNTVKHAGPDAAIDVHLAWHRDSLTLNVANHGGHRPADAGLSTGHGLLGLRERVGTLGGVFTAGPTADGFTVHAELPVANSAPLIPARV</sequence>
<evidence type="ECO:0000313" key="14">
    <source>
        <dbReference type="Proteomes" id="UP000637628"/>
    </source>
</evidence>
<evidence type="ECO:0000313" key="13">
    <source>
        <dbReference type="EMBL" id="GIE02395.1"/>
    </source>
</evidence>
<evidence type="ECO:0000256" key="3">
    <source>
        <dbReference type="ARBA" id="ARBA00022553"/>
    </source>
</evidence>
<evidence type="ECO:0000259" key="12">
    <source>
        <dbReference type="Pfam" id="PF23539"/>
    </source>
</evidence>
<keyword evidence="5" id="KW-0547">Nucleotide-binding</keyword>
<keyword evidence="9" id="KW-0812">Transmembrane</keyword>
<dbReference type="Pfam" id="PF07730">
    <property type="entry name" value="HisKA_3"/>
    <property type="match status" value="1"/>
</dbReference>
<dbReference type="CDD" id="cd16917">
    <property type="entry name" value="HATPase_UhpB-NarQ-NarX-like"/>
    <property type="match status" value="1"/>
</dbReference>
<dbReference type="PANTHER" id="PTHR24421">
    <property type="entry name" value="NITRATE/NITRITE SENSOR PROTEIN NARX-RELATED"/>
    <property type="match status" value="1"/>
</dbReference>
<feature type="domain" description="DUF7134" evidence="12">
    <location>
        <begin position="17"/>
        <end position="156"/>
    </location>
</feature>
<dbReference type="InterPro" id="IPR055558">
    <property type="entry name" value="DUF7134"/>
</dbReference>
<evidence type="ECO:0000256" key="6">
    <source>
        <dbReference type="ARBA" id="ARBA00022777"/>
    </source>
</evidence>
<dbReference type="InterPro" id="IPR003594">
    <property type="entry name" value="HATPase_dom"/>
</dbReference>
<dbReference type="Proteomes" id="UP000637628">
    <property type="component" value="Unassembled WGS sequence"/>
</dbReference>
<keyword evidence="6 13" id="KW-0418">Kinase</keyword>
<keyword evidence="8" id="KW-0902">Two-component regulatory system</keyword>
<keyword evidence="9" id="KW-0472">Membrane</keyword>
<feature type="transmembrane region" description="Helical" evidence="9">
    <location>
        <begin position="42"/>
        <end position="61"/>
    </location>
</feature>
<dbReference type="PANTHER" id="PTHR24421:SF10">
    <property type="entry name" value="NITRATE_NITRITE SENSOR PROTEIN NARQ"/>
    <property type="match status" value="1"/>
</dbReference>
<dbReference type="GO" id="GO:0016301">
    <property type="term" value="F:kinase activity"/>
    <property type="evidence" value="ECO:0007669"/>
    <property type="project" value="UniProtKB-KW"/>
</dbReference>